<dbReference type="Proteomes" id="UP000252884">
    <property type="component" value="Unassembled WGS sequence"/>
</dbReference>
<dbReference type="EMBL" id="QPJK01000001">
    <property type="protein sequence ID" value="RCW75739.1"/>
    <property type="molecule type" value="Genomic_DNA"/>
</dbReference>
<proteinExistence type="predicted"/>
<evidence type="ECO:0000313" key="1">
    <source>
        <dbReference type="EMBL" id="RCW75739.1"/>
    </source>
</evidence>
<accession>A0A368Y7S0</accession>
<sequence length="83" mass="9240">MLYAQYSRYGTDRVEVRFGEQGTEYTVFDYREDGVRRAGVRLASSGGRQREIACHAPITGHLGGLKNRLPCDTDSALNLGTCR</sequence>
<evidence type="ECO:0000313" key="2">
    <source>
        <dbReference type="Proteomes" id="UP000252884"/>
    </source>
</evidence>
<organism evidence="1 2">
    <name type="scientific">Pseudorhodoferax soli</name>
    <dbReference type="NCBI Taxonomy" id="545864"/>
    <lineage>
        <taxon>Bacteria</taxon>
        <taxon>Pseudomonadati</taxon>
        <taxon>Pseudomonadota</taxon>
        <taxon>Betaproteobacteria</taxon>
        <taxon>Burkholderiales</taxon>
        <taxon>Comamonadaceae</taxon>
    </lineage>
</organism>
<name>A0A368Y7S0_9BURK</name>
<gene>
    <name evidence="1" type="ORF">DES41_101334</name>
</gene>
<evidence type="ECO:0008006" key="3">
    <source>
        <dbReference type="Google" id="ProtNLM"/>
    </source>
</evidence>
<protein>
    <recommendedName>
        <fullName evidence="3">YD repeat-containing protein</fullName>
    </recommendedName>
</protein>
<reference evidence="1 2" key="1">
    <citation type="submission" date="2018-07" db="EMBL/GenBank/DDBJ databases">
        <title>Genomic Encyclopedia of Type Strains, Phase IV (KMG-IV): sequencing the most valuable type-strain genomes for metagenomic binning, comparative biology and taxonomic classification.</title>
        <authorList>
            <person name="Goeker M."/>
        </authorList>
    </citation>
    <scope>NUCLEOTIDE SEQUENCE [LARGE SCALE GENOMIC DNA]</scope>
    <source>
        <strain evidence="1 2">DSM 21634</strain>
    </source>
</reference>
<keyword evidence="2" id="KW-1185">Reference proteome</keyword>
<comment type="caution">
    <text evidence="1">The sequence shown here is derived from an EMBL/GenBank/DDBJ whole genome shotgun (WGS) entry which is preliminary data.</text>
</comment>
<dbReference type="AlphaFoldDB" id="A0A368Y7S0"/>